<dbReference type="AlphaFoldDB" id="A0AAV2Q0E7"/>
<gene>
    <name evidence="3" type="ORF">MNOR_LOCUS6837</name>
</gene>
<accession>A0AAV2Q0E7</accession>
<dbReference type="GO" id="GO:0003682">
    <property type="term" value="F:chromatin binding"/>
    <property type="evidence" value="ECO:0007669"/>
    <property type="project" value="TreeGrafter"/>
</dbReference>
<dbReference type="Gene3D" id="1.10.150.50">
    <property type="entry name" value="Transcription Factor, Ets-1"/>
    <property type="match status" value="1"/>
</dbReference>
<feature type="domain" description="SAM" evidence="2">
    <location>
        <begin position="388"/>
        <end position="437"/>
    </location>
</feature>
<dbReference type="EMBL" id="CAXKWB010002900">
    <property type="protein sequence ID" value="CAL4067955.1"/>
    <property type="molecule type" value="Genomic_DNA"/>
</dbReference>
<dbReference type="PANTHER" id="PTHR12247:SF138">
    <property type="entry name" value="POLYHOMEOTIC DISTAL, ISOFORM A-RELATED"/>
    <property type="match status" value="1"/>
</dbReference>
<dbReference type="GO" id="GO:0045892">
    <property type="term" value="P:negative regulation of DNA-templated transcription"/>
    <property type="evidence" value="ECO:0007669"/>
    <property type="project" value="TreeGrafter"/>
</dbReference>
<evidence type="ECO:0000313" key="4">
    <source>
        <dbReference type="Proteomes" id="UP001497623"/>
    </source>
</evidence>
<feature type="compositionally biased region" description="Basic and acidic residues" evidence="1">
    <location>
        <begin position="52"/>
        <end position="70"/>
    </location>
</feature>
<dbReference type="InterPro" id="IPR013761">
    <property type="entry name" value="SAM/pointed_sf"/>
</dbReference>
<dbReference type="SUPFAM" id="SSF47769">
    <property type="entry name" value="SAM/Pointed domain"/>
    <property type="match status" value="1"/>
</dbReference>
<sequence>SAAESEAQDLVLNNNNITFVGRDKDHLAPNALNVVKEQKRIRDLPDAVLIEEYTRDSSESKNDVKSERLSPDPGSDSQNVTTTVATSRASLSPPTPPKSDKSPASYPTLTPSFPGTPPYGFERFSPAATLGGMGPFPRGPPPGTLKQMESLMNRNCSDLMRSLAAKYNNTNPNDYFSSQQNGYLRPPGSGAFMSSGPPPFLGFPPSTTITSQPTAAVNQRKPEAPQAPSAVGPVMPHPGAPGPMFPGAPGHLQGFPAFQLPDVSSTQVIMNLMRNASISQQVQNENYLRGAAKRPSDHTTSPLDLSASVPNKRIRTDLIDKPFGVNNLVSAPHEKVKISEKTNPPQANRSATPSKSRQSQIPSSGHSRTFPVPCSDKNSNSLESVAHWTVEDVVLFVASVELCAEYSEAFRENRIDGVSLPLLTEEHLTSSINMKLGPALKLQSVLSRKLGSFNVCLHCDHCHTQPPERRQQSPA</sequence>
<dbReference type="SMART" id="SM00454">
    <property type="entry name" value="SAM"/>
    <property type="match status" value="1"/>
</dbReference>
<comment type="caution">
    <text evidence="3">The sequence shown here is derived from an EMBL/GenBank/DDBJ whole genome shotgun (WGS) entry which is preliminary data.</text>
</comment>
<keyword evidence="4" id="KW-1185">Reference proteome</keyword>
<feature type="compositionally biased region" description="Polar residues" evidence="1">
    <location>
        <begin position="341"/>
        <end position="367"/>
    </location>
</feature>
<proteinExistence type="predicted"/>
<evidence type="ECO:0000313" key="3">
    <source>
        <dbReference type="EMBL" id="CAL4067955.1"/>
    </source>
</evidence>
<dbReference type="PANTHER" id="PTHR12247">
    <property type="entry name" value="POLYCOMB GROUP PROTEIN"/>
    <property type="match status" value="1"/>
</dbReference>
<feature type="non-terminal residue" evidence="3">
    <location>
        <position position="1"/>
    </location>
</feature>
<dbReference type="PROSITE" id="PS50105">
    <property type="entry name" value="SAM_DOMAIN"/>
    <property type="match status" value="1"/>
</dbReference>
<dbReference type="Proteomes" id="UP001497623">
    <property type="component" value="Unassembled WGS sequence"/>
</dbReference>
<dbReference type="GO" id="GO:0042393">
    <property type="term" value="F:histone binding"/>
    <property type="evidence" value="ECO:0007669"/>
    <property type="project" value="TreeGrafter"/>
</dbReference>
<dbReference type="InterPro" id="IPR050548">
    <property type="entry name" value="PcG_chromatin_remod_factors"/>
</dbReference>
<protein>
    <recommendedName>
        <fullName evidence="2">SAM domain-containing protein</fullName>
    </recommendedName>
</protein>
<organism evidence="3 4">
    <name type="scientific">Meganyctiphanes norvegica</name>
    <name type="common">Northern krill</name>
    <name type="synonym">Thysanopoda norvegica</name>
    <dbReference type="NCBI Taxonomy" id="48144"/>
    <lineage>
        <taxon>Eukaryota</taxon>
        <taxon>Metazoa</taxon>
        <taxon>Ecdysozoa</taxon>
        <taxon>Arthropoda</taxon>
        <taxon>Crustacea</taxon>
        <taxon>Multicrustacea</taxon>
        <taxon>Malacostraca</taxon>
        <taxon>Eumalacostraca</taxon>
        <taxon>Eucarida</taxon>
        <taxon>Euphausiacea</taxon>
        <taxon>Euphausiidae</taxon>
        <taxon>Meganyctiphanes</taxon>
    </lineage>
</organism>
<dbReference type="InterPro" id="IPR001660">
    <property type="entry name" value="SAM"/>
</dbReference>
<dbReference type="GO" id="GO:0035102">
    <property type="term" value="C:PRC1 complex"/>
    <property type="evidence" value="ECO:0007669"/>
    <property type="project" value="TreeGrafter"/>
</dbReference>
<reference evidence="3 4" key="1">
    <citation type="submission" date="2024-05" db="EMBL/GenBank/DDBJ databases">
        <authorList>
            <person name="Wallberg A."/>
        </authorList>
    </citation>
    <scope>NUCLEOTIDE SEQUENCE [LARGE SCALE GENOMIC DNA]</scope>
</reference>
<name>A0AAV2Q0E7_MEGNR</name>
<feature type="region of interest" description="Disordered" evidence="1">
    <location>
        <begin position="211"/>
        <end position="231"/>
    </location>
</feature>
<evidence type="ECO:0000259" key="2">
    <source>
        <dbReference type="PROSITE" id="PS50105"/>
    </source>
</evidence>
<feature type="compositionally biased region" description="Polar residues" evidence="1">
    <location>
        <begin position="75"/>
        <end position="89"/>
    </location>
</feature>
<dbReference type="Pfam" id="PF00536">
    <property type="entry name" value="SAM_1"/>
    <property type="match status" value="1"/>
</dbReference>
<feature type="region of interest" description="Disordered" evidence="1">
    <location>
        <begin position="334"/>
        <end position="375"/>
    </location>
</feature>
<feature type="region of interest" description="Disordered" evidence="1">
    <location>
        <begin position="49"/>
        <end position="117"/>
    </location>
</feature>
<evidence type="ECO:0000256" key="1">
    <source>
        <dbReference type="SAM" id="MobiDB-lite"/>
    </source>
</evidence>